<name>A0A833HNL1_9FIRM</name>
<proteinExistence type="predicted"/>
<keyword evidence="1" id="KW-1133">Transmembrane helix</keyword>
<accession>A0A833HNL1</accession>
<evidence type="ECO:0000313" key="2">
    <source>
        <dbReference type="EMBL" id="KAB3528893.1"/>
    </source>
</evidence>
<dbReference type="PANTHER" id="PTHR38468">
    <property type="entry name" value="SLL0939 PROTEIN"/>
    <property type="match status" value="1"/>
</dbReference>
<evidence type="ECO:0000313" key="3">
    <source>
        <dbReference type="Proteomes" id="UP000465601"/>
    </source>
</evidence>
<organism evidence="2 3">
    <name type="scientific">Alkaliphilus serpentinus</name>
    <dbReference type="NCBI Taxonomy" id="1482731"/>
    <lineage>
        <taxon>Bacteria</taxon>
        <taxon>Bacillati</taxon>
        <taxon>Bacillota</taxon>
        <taxon>Clostridia</taxon>
        <taxon>Peptostreptococcales</taxon>
        <taxon>Natronincolaceae</taxon>
        <taxon>Alkaliphilus</taxon>
    </lineage>
</organism>
<dbReference type="EMBL" id="WBZB01000039">
    <property type="protein sequence ID" value="KAB3528893.1"/>
    <property type="molecule type" value="Genomic_DNA"/>
</dbReference>
<keyword evidence="1" id="KW-0472">Membrane</keyword>
<reference evidence="2 3" key="1">
    <citation type="submission" date="2019-10" db="EMBL/GenBank/DDBJ databases">
        <title>Alkaliphilus serpentinus sp. nov. and Alkaliphilus pronyensis sp. nov., two novel anaerobic alkaliphilic species isolated from the serpentinized-hosted hydrothermal field of the Prony Bay (New Caledonia).</title>
        <authorList>
            <person name="Postec A."/>
        </authorList>
    </citation>
    <scope>NUCLEOTIDE SEQUENCE [LARGE SCALE GENOMIC DNA]</scope>
    <source>
        <strain evidence="2 3">LacT</strain>
    </source>
</reference>
<feature type="transmembrane region" description="Helical" evidence="1">
    <location>
        <begin position="12"/>
        <end position="34"/>
    </location>
</feature>
<dbReference type="Pfam" id="PF07784">
    <property type="entry name" value="DUF1622"/>
    <property type="match status" value="1"/>
</dbReference>
<dbReference type="InterPro" id="IPR012427">
    <property type="entry name" value="DUF1622"/>
</dbReference>
<dbReference type="PANTHER" id="PTHR38468:SF1">
    <property type="entry name" value="SLL0939 PROTEIN"/>
    <property type="match status" value="1"/>
</dbReference>
<dbReference type="Proteomes" id="UP000465601">
    <property type="component" value="Unassembled WGS sequence"/>
</dbReference>
<comment type="caution">
    <text evidence="2">The sequence shown here is derived from an EMBL/GenBank/DDBJ whole genome shotgun (WGS) entry which is preliminary data.</text>
</comment>
<evidence type="ECO:0000256" key="1">
    <source>
        <dbReference type="SAM" id="Phobius"/>
    </source>
</evidence>
<dbReference type="AlphaFoldDB" id="A0A833HNL1"/>
<protein>
    <submittedName>
        <fullName evidence="2">DUF1622 domain-containing protein</fullName>
    </submittedName>
</protein>
<keyword evidence="3" id="KW-1185">Reference proteome</keyword>
<dbReference type="OrthoDB" id="1654752at2"/>
<gene>
    <name evidence="2" type="ORF">F8153_10780</name>
</gene>
<sequence>MLEHYIEDYIQLIVVYTIYVLELIGIFIIGYSAVRGFYNYIKEKLKFNDTCIKIEIAKGLALGLEFKLGGEVLRTILVRTMDEIKVLAAIIVLRVILTFVIHWEISSELHQDEEIRESMNRKQASLKKEK</sequence>
<feature type="transmembrane region" description="Helical" evidence="1">
    <location>
        <begin position="84"/>
        <end position="103"/>
    </location>
</feature>
<keyword evidence="1" id="KW-0812">Transmembrane</keyword>